<dbReference type="InterPro" id="IPR036465">
    <property type="entry name" value="vWFA_dom_sf"/>
</dbReference>
<accession>X0ZYV3</accession>
<evidence type="ECO:0008006" key="2">
    <source>
        <dbReference type="Google" id="ProtNLM"/>
    </source>
</evidence>
<dbReference type="SUPFAM" id="SSF53300">
    <property type="entry name" value="vWA-like"/>
    <property type="match status" value="1"/>
</dbReference>
<sequence>LKIIDDILDSEAVGFTDIHLGLEKGLGELNKTREARKSRFGILISDGIFNRGKNPIEVAKLFPKLHVIGMPAENDATQGIRTCREIAEAGRGKFYAVTDYKEIPRALIELLTHD</sequence>
<protein>
    <recommendedName>
        <fullName evidence="2">VWFA domain-containing protein</fullName>
    </recommendedName>
</protein>
<gene>
    <name evidence="1" type="ORF">S01H4_10258</name>
</gene>
<dbReference type="EMBL" id="BART01003886">
    <property type="protein sequence ID" value="GAG63062.1"/>
    <property type="molecule type" value="Genomic_DNA"/>
</dbReference>
<comment type="caution">
    <text evidence="1">The sequence shown here is derived from an EMBL/GenBank/DDBJ whole genome shotgun (WGS) entry which is preliminary data.</text>
</comment>
<reference evidence="1" key="1">
    <citation type="journal article" date="2014" name="Front. Microbiol.">
        <title>High frequency of phylogenetically diverse reductive dehalogenase-homologous genes in deep subseafloor sedimentary metagenomes.</title>
        <authorList>
            <person name="Kawai M."/>
            <person name="Futagami T."/>
            <person name="Toyoda A."/>
            <person name="Takaki Y."/>
            <person name="Nishi S."/>
            <person name="Hori S."/>
            <person name="Arai W."/>
            <person name="Tsubouchi T."/>
            <person name="Morono Y."/>
            <person name="Uchiyama I."/>
            <person name="Ito T."/>
            <person name="Fujiyama A."/>
            <person name="Inagaki F."/>
            <person name="Takami H."/>
        </authorList>
    </citation>
    <scope>NUCLEOTIDE SEQUENCE</scope>
    <source>
        <strain evidence="1">Expedition CK06-06</strain>
    </source>
</reference>
<dbReference type="AlphaFoldDB" id="X0ZYV3"/>
<name>X0ZYV3_9ZZZZ</name>
<dbReference type="Gene3D" id="3.40.50.410">
    <property type="entry name" value="von Willebrand factor, type A domain"/>
    <property type="match status" value="1"/>
</dbReference>
<organism evidence="1">
    <name type="scientific">marine sediment metagenome</name>
    <dbReference type="NCBI Taxonomy" id="412755"/>
    <lineage>
        <taxon>unclassified sequences</taxon>
        <taxon>metagenomes</taxon>
        <taxon>ecological metagenomes</taxon>
    </lineage>
</organism>
<feature type="non-terminal residue" evidence="1">
    <location>
        <position position="1"/>
    </location>
</feature>
<evidence type="ECO:0000313" key="1">
    <source>
        <dbReference type="EMBL" id="GAG63062.1"/>
    </source>
</evidence>
<proteinExistence type="predicted"/>